<comment type="caution">
    <text evidence="7">The sequence shown here is derived from an EMBL/GenBank/DDBJ whole genome shotgun (WGS) entry which is preliminary data.</text>
</comment>
<dbReference type="Proteomes" id="UP000195455">
    <property type="component" value="Unassembled WGS sequence"/>
</dbReference>
<dbReference type="Pfam" id="PF03631">
    <property type="entry name" value="Virul_fac_BrkB"/>
    <property type="match status" value="1"/>
</dbReference>
<keyword evidence="3 6" id="KW-0812">Transmembrane</keyword>
<feature type="transmembrane region" description="Helical" evidence="6">
    <location>
        <begin position="135"/>
        <end position="157"/>
    </location>
</feature>
<evidence type="ECO:0000256" key="3">
    <source>
        <dbReference type="ARBA" id="ARBA00022692"/>
    </source>
</evidence>
<comment type="subcellular location">
    <subcellularLocation>
        <location evidence="1">Cell membrane</location>
        <topology evidence="1">Multi-pass membrane protein</topology>
    </subcellularLocation>
</comment>
<name>A0A1Y3UA27_9FIRM</name>
<evidence type="ECO:0000256" key="6">
    <source>
        <dbReference type="SAM" id="Phobius"/>
    </source>
</evidence>
<proteinExistence type="predicted"/>
<dbReference type="GO" id="GO:0005886">
    <property type="term" value="C:plasma membrane"/>
    <property type="evidence" value="ECO:0007669"/>
    <property type="project" value="UniProtKB-SubCell"/>
</dbReference>
<evidence type="ECO:0000313" key="8">
    <source>
        <dbReference type="Proteomes" id="UP000195455"/>
    </source>
</evidence>
<organism evidence="7 8">
    <name type="scientific">Anaerotignum lactatifermentans</name>
    <dbReference type="NCBI Taxonomy" id="160404"/>
    <lineage>
        <taxon>Bacteria</taxon>
        <taxon>Bacillati</taxon>
        <taxon>Bacillota</taxon>
        <taxon>Clostridia</taxon>
        <taxon>Lachnospirales</taxon>
        <taxon>Anaerotignaceae</taxon>
        <taxon>Anaerotignum</taxon>
    </lineage>
</organism>
<dbReference type="InterPro" id="IPR017039">
    <property type="entry name" value="Virul_fac_BrkB"/>
</dbReference>
<keyword evidence="5 6" id="KW-0472">Membrane</keyword>
<evidence type="ECO:0000256" key="2">
    <source>
        <dbReference type="ARBA" id="ARBA00022475"/>
    </source>
</evidence>
<feature type="transmembrane region" description="Helical" evidence="6">
    <location>
        <begin position="240"/>
        <end position="257"/>
    </location>
</feature>
<protein>
    <submittedName>
        <fullName evidence="7">Uncharacterized protein</fullName>
    </submittedName>
</protein>
<dbReference type="PIRSF" id="PIRSF035875">
    <property type="entry name" value="RNase_BN"/>
    <property type="match status" value="1"/>
</dbReference>
<feature type="transmembrane region" description="Helical" evidence="6">
    <location>
        <begin position="213"/>
        <end position="234"/>
    </location>
</feature>
<sequence length="289" mass="32712">MELDLHGHIKKRKGWQKVILLTIQGYFDNKVGRNAAAMTYYLLFAMFPFFIFVTSLLGLLHLPTLTLDGQITRFLPEDVVAFLNLAIEHITKSSNNALLTFGLVFSVWFPLRAVSNLMEAINDIYGEEKSGSHSIRTAILTALTIVLIPAMLLLLLLGKRVLGFVGEYIPISAEFITGWSRMRFVPMAAALLFMLSAVYFFSPSKIQKVRYILPGAVLSMVVWILFSLIFSYYVDHMGRYSIIYGSIGVIIALLVWMDWSMITMLMGAVFNVALKETYDVKEEIEIIIE</sequence>
<evidence type="ECO:0000313" key="7">
    <source>
        <dbReference type="EMBL" id="OUN45623.1"/>
    </source>
</evidence>
<dbReference type="PANTHER" id="PTHR30213">
    <property type="entry name" value="INNER MEMBRANE PROTEIN YHJD"/>
    <property type="match status" value="1"/>
</dbReference>
<dbReference type="AlphaFoldDB" id="A0A1Y3UA27"/>
<evidence type="ECO:0000256" key="5">
    <source>
        <dbReference type="ARBA" id="ARBA00023136"/>
    </source>
</evidence>
<accession>A0A1Y3UA27</accession>
<feature type="transmembrane region" description="Helical" evidence="6">
    <location>
        <begin position="184"/>
        <end position="201"/>
    </location>
</feature>
<keyword evidence="2" id="KW-1003">Cell membrane</keyword>
<evidence type="ECO:0000256" key="1">
    <source>
        <dbReference type="ARBA" id="ARBA00004651"/>
    </source>
</evidence>
<gene>
    <name evidence="7" type="ORF">B5G26_00940</name>
</gene>
<evidence type="ECO:0000256" key="4">
    <source>
        <dbReference type="ARBA" id="ARBA00022989"/>
    </source>
</evidence>
<feature type="transmembrane region" description="Helical" evidence="6">
    <location>
        <begin position="40"/>
        <end position="60"/>
    </location>
</feature>
<dbReference type="NCBIfam" id="TIGR00765">
    <property type="entry name" value="yihY_not_rbn"/>
    <property type="match status" value="1"/>
</dbReference>
<keyword evidence="4 6" id="KW-1133">Transmembrane helix</keyword>
<dbReference type="RefSeq" id="WP_087988368.1">
    <property type="nucleotide sequence ID" value="NZ_DBGCNK010000094.1"/>
</dbReference>
<dbReference type="PANTHER" id="PTHR30213:SF0">
    <property type="entry name" value="UPF0761 MEMBRANE PROTEIN YIHY"/>
    <property type="match status" value="1"/>
</dbReference>
<reference evidence="8" key="1">
    <citation type="submission" date="2017-04" db="EMBL/GenBank/DDBJ databases">
        <title>Function of individual gut microbiota members based on whole genome sequencing of pure cultures obtained from chicken caecum.</title>
        <authorList>
            <person name="Medvecky M."/>
            <person name="Cejkova D."/>
            <person name="Polansky O."/>
            <person name="Karasova D."/>
            <person name="Kubasova T."/>
            <person name="Cizek A."/>
            <person name="Rychlik I."/>
        </authorList>
    </citation>
    <scope>NUCLEOTIDE SEQUENCE [LARGE SCALE GENOMIC DNA]</scope>
    <source>
        <strain evidence="8">An75</strain>
    </source>
</reference>
<dbReference type="EMBL" id="NFHM01000001">
    <property type="protein sequence ID" value="OUN45623.1"/>
    <property type="molecule type" value="Genomic_DNA"/>
</dbReference>